<feature type="domain" description="Mammalian cell entry C-terminal" evidence="2">
    <location>
        <begin position="112"/>
        <end position="297"/>
    </location>
</feature>
<dbReference type="InterPro" id="IPR003399">
    <property type="entry name" value="Mce/MlaD"/>
</dbReference>
<evidence type="ECO:0000259" key="1">
    <source>
        <dbReference type="Pfam" id="PF02470"/>
    </source>
</evidence>
<sequence length="325" mass="34482">MRKVLVNGAIGAVVVLLLLAGSIAVPRVLFLVRTNEFHAEFGNAAGLSVGTQVMVAGVPAGRVTEVALAGDRVRVSFRLDDAHALGRDTRAAIKLRTVLGTRYLSVDSAGPGRLSPGDTIALSHTSVPYSLDELQSTAKSTAEGLDLPQLRAMIDTLDEVSPDDPRLLGDALGGIAAASAIVGERGAQVQELLRGTQMLTTTLVEQQDTLVALLGDAQLIVDALQQRRTVIRQLITDVHTITDQLDRLFRENRDVLDPLLADLHALTDSLARNDQAIDESLRRLGPASRYLTNATGNGPWGEVTAPLGPVPDNVLCAAGLFKGCR</sequence>
<dbReference type="GO" id="GO:0005576">
    <property type="term" value="C:extracellular region"/>
    <property type="evidence" value="ECO:0007669"/>
    <property type="project" value="TreeGrafter"/>
</dbReference>
<name>A0A1H3Q6R6_9PSEU</name>
<dbReference type="InterPro" id="IPR024516">
    <property type="entry name" value="Mce_C"/>
</dbReference>
<dbReference type="AlphaFoldDB" id="A0A1H3Q6R6"/>
<evidence type="ECO:0000313" key="3">
    <source>
        <dbReference type="EMBL" id="SDZ09077.1"/>
    </source>
</evidence>
<reference evidence="4" key="1">
    <citation type="submission" date="2016-10" db="EMBL/GenBank/DDBJ databases">
        <authorList>
            <person name="Varghese N."/>
            <person name="Submissions S."/>
        </authorList>
    </citation>
    <scope>NUCLEOTIDE SEQUENCE [LARGE SCALE GENOMIC DNA]</scope>
    <source>
        <strain evidence="4">CGMCC 4.3530</strain>
    </source>
</reference>
<dbReference type="Pfam" id="PF02470">
    <property type="entry name" value="MlaD"/>
    <property type="match status" value="1"/>
</dbReference>
<dbReference type="PANTHER" id="PTHR33371">
    <property type="entry name" value="INTERMEMBRANE PHOSPHOLIPID TRANSPORT SYSTEM BINDING PROTEIN MLAD-RELATED"/>
    <property type="match status" value="1"/>
</dbReference>
<gene>
    <name evidence="3" type="ORF">SAMN05216215_104612</name>
</gene>
<dbReference type="PANTHER" id="PTHR33371:SF18">
    <property type="entry name" value="MCE-FAMILY PROTEIN MCE3C"/>
    <property type="match status" value="1"/>
</dbReference>
<dbReference type="PRINTS" id="PR01782">
    <property type="entry name" value="MCEVIRFACTOR"/>
</dbReference>
<keyword evidence="4" id="KW-1185">Reference proteome</keyword>
<dbReference type="Pfam" id="PF11887">
    <property type="entry name" value="Mce4_CUP1"/>
    <property type="match status" value="1"/>
</dbReference>
<dbReference type="EMBL" id="FNOK01000046">
    <property type="protein sequence ID" value="SDZ09077.1"/>
    <property type="molecule type" value="Genomic_DNA"/>
</dbReference>
<feature type="domain" description="Mce/MlaD" evidence="1">
    <location>
        <begin position="34"/>
        <end position="107"/>
    </location>
</feature>
<protein>
    <submittedName>
        <fullName evidence="3">Phospholipid/cholesterol/gamma-HCH transport system substrate-binding protein</fullName>
    </submittedName>
</protein>
<dbReference type="InterPro" id="IPR052336">
    <property type="entry name" value="MlaD_Phospholipid_Transporter"/>
</dbReference>
<evidence type="ECO:0000259" key="2">
    <source>
        <dbReference type="Pfam" id="PF11887"/>
    </source>
</evidence>
<dbReference type="RefSeq" id="WP_245761574.1">
    <property type="nucleotide sequence ID" value="NZ_FNOK01000046.1"/>
</dbReference>
<dbReference type="Proteomes" id="UP000199529">
    <property type="component" value="Unassembled WGS sequence"/>
</dbReference>
<organism evidence="3 4">
    <name type="scientific">Saccharopolyspora shandongensis</name>
    <dbReference type="NCBI Taxonomy" id="418495"/>
    <lineage>
        <taxon>Bacteria</taxon>
        <taxon>Bacillati</taxon>
        <taxon>Actinomycetota</taxon>
        <taxon>Actinomycetes</taxon>
        <taxon>Pseudonocardiales</taxon>
        <taxon>Pseudonocardiaceae</taxon>
        <taxon>Saccharopolyspora</taxon>
    </lineage>
</organism>
<dbReference type="NCBIfam" id="TIGR00996">
    <property type="entry name" value="Mtu_fam_mce"/>
    <property type="match status" value="1"/>
</dbReference>
<accession>A0A1H3Q6R6</accession>
<dbReference type="STRING" id="418495.SAMN05216215_104612"/>
<dbReference type="InterPro" id="IPR005693">
    <property type="entry name" value="Mce"/>
</dbReference>
<evidence type="ECO:0000313" key="4">
    <source>
        <dbReference type="Proteomes" id="UP000199529"/>
    </source>
</evidence>
<proteinExistence type="predicted"/>